<evidence type="ECO:0000313" key="2">
    <source>
        <dbReference type="Proteomes" id="UP000259636"/>
    </source>
</evidence>
<dbReference type="Proteomes" id="UP000259636">
    <property type="component" value="Chromosome"/>
</dbReference>
<gene>
    <name evidence="1" type="ORF">D0C37_20250</name>
</gene>
<dbReference type="Pfam" id="PF14081">
    <property type="entry name" value="DUF4262"/>
    <property type="match status" value="1"/>
</dbReference>
<proteinExistence type="predicted"/>
<accession>A0A385DFJ9</accession>
<protein>
    <submittedName>
        <fullName evidence="1">DUF4262 domain-containing protein</fullName>
    </submittedName>
</protein>
<name>A0A385DFJ9_9ACTN</name>
<sequence>MSILICLDARVTDQTLSSCPCVLCDPAASATLPARRQQEKYWSREMANVREHGWHVVGVGGGDIPDWSFTVGLWHSYRIPEVAMFGLELQGLMHWVNAGAAELRDRAATEPGTLLSGVIEGYEIQVQPVDVSWHRPLLGTAVGFYRRATVPVVQLVWPDRDHRWPSDEQASPGCRAQPSLWLPVDEHPTGVWTEEAAEQ</sequence>
<dbReference type="KEGG" id="sky:D0C37_20250"/>
<organism evidence="1 2">
    <name type="scientific">Streptomyces koyangensis</name>
    <dbReference type="NCBI Taxonomy" id="188770"/>
    <lineage>
        <taxon>Bacteria</taxon>
        <taxon>Bacillati</taxon>
        <taxon>Actinomycetota</taxon>
        <taxon>Actinomycetes</taxon>
        <taxon>Kitasatosporales</taxon>
        <taxon>Streptomycetaceae</taxon>
        <taxon>Streptomyces</taxon>
        <taxon>Streptomyces aurantiacus group</taxon>
    </lineage>
</organism>
<dbReference type="RefSeq" id="WP_101276703.1">
    <property type="nucleotide sequence ID" value="NZ_CP031742.1"/>
</dbReference>
<dbReference type="EMBL" id="CP031742">
    <property type="protein sequence ID" value="AXQ56694.1"/>
    <property type="molecule type" value="Genomic_DNA"/>
</dbReference>
<dbReference type="AlphaFoldDB" id="A0A385DFJ9"/>
<evidence type="ECO:0000313" key="1">
    <source>
        <dbReference type="EMBL" id="AXQ56694.1"/>
    </source>
</evidence>
<dbReference type="InterPro" id="IPR025358">
    <property type="entry name" value="DUF4262"/>
</dbReference>
<reference evidence="1 2" key="1">
    <citation type="submission" date="2018-08" db="EMBL/GenBank/DDBJ databases">
        <authorList>
            <person name="Ferrada E.E."/>
            <person name="Latorre B.A."/>
        </authorList>
    </citation>
    <scope>NUCLEOTIDE SEQUENCE [LARGE SCALE GENOMIC DNA]</scope>
    <source>
        <strain evidence="1 2">VK-A60T</strain>
    </source>
</reference>
<dbReference type="GeneID" id="300116485"/>